<name>A0AAE5LNE2_CLOBE</name>
<evidence type="ECO:0000313" key="2">
    <source>
        <dbReference type="EMBL" id="NSB12435.1"/>
    </source>
</evidence>
<reference evidence="2" key="1">
    <citation type="submission" date="2020-06" db="EMBL/GenBank/DDBJ databases">
        <title>Genomic insights into acetone-butanol-ethanol (ABE) fermentation by sequencing solventogenic clostridia strains.</title>
        <authorList>
            <person name="Brown S."/>
        </authorList>
    </citation>
    <scope>NUCLEOTIDE SEQUENCE</scope>
    <source>
        <strain evidence="2">DJ123</strain>
    </source>
</reference>
<dbReference type="InterPro" id="IPR029044">
    <property type="entry name" value="Nucleotide-diphossugar_trans"/>
</dbReference>
<protein>
    <recommendedName>
        <fullName evidence="1">Glycosyltransferase 2-like domain-containing protein</fullName>
    </recommendedName>
</protein>
<accession>A0AAE5LNE2</accession>
<dbReference type="AlphaFoldDB" id="A0AAE5LNE2"/>
<feature type="domain" description="Glycosyltransferase 2-like" evidence="1">
    <location>
        <begin position="23"/>
        <end position="176"/>
    </location>
</feature>
<proteinExistence type="predicted"/>
<dbReference type="RefSeq" id="WP_241425938.1">
    <property type="nucleotide sequence ID" value="NZ_JABTDW010000001.1"/>
</dbReference>
<gene>
    <name evidence="2" type="ORF">BCD95_000694</name>
</gene>
<evidence type="ECO:0000313" key="3">
    <source>
        <dbReference type="Proteomes" id="UP000822184"/>
    </source>
</evidence>
<evidence type="ECO:0000259" key="1">
    <source>
        <dbReference type="Pfam" id="PF00535"/>
    </source>
</evidence>
<comment type="caution">
    <text evidence="2">The sequence shown here is derived from an EMBL/GenBank/DDBJ whole genome shotgun (WGS) entry which is preliminary data.</text>
</comment>
<sequence>MTRCMEVDKPLVSILLAVYKPNENWFIEQLISLNKQTYNNLELFVYDDCPDFPTSEDFLKKCITNFNYTVIRGKTNEGSNKAFEELTKIGNGEFFAYCDQDDIWEVNKIDIMMEKFIDEDVTLVCSDLLIIDESDKKIADSITEIRKRIVYKSGYNLAKELLMTNFVTGCAMIVRKDMAKKAIPFEKTLIHDQWIAIIAALNGKIEFINKPLVRYRQHSYNQTGILKDVFDRKTYYIKRIEDFICRYTSLEKRLSYDQQIREPINNCLLWLNARKNYFLKPNINDLKIMIKYSDFHKVSILIEFILPFIPESIFKFIIKLAKKGIL</sequence>
<dbReference type="Gene3D" id="3.90.550.10">
    <property type="entry name" value="Spore Coat Polysaccharide Biosynthesis Protein SpsA, Chain A"/>
    <property type="match status" value="1"/>
</dbReference>
<dbReference type="Proteomes" id="UP000822184">
    <property type="component" value="Unassembled WGS sequence"/>
</dbReference>
<dbReference type="SUPFAM" id="SSF53448">
    <property type="entry name" value="Nucleotide-diphospho-sugar transferases"/>
    <property type="match status" value="1"/>
</dbReference>
<dbReference type="PANTHER" id="PTHR22916:SF3">
    <property type="entry name" value="UDP-GLCNAC:BETAGAL BETA-1,3-N-ACETYLGLUCOSAMINYLTRANSFERASE-LIKE PROTEIN 1"/>
    <property type="match status" value="1"/>
</dbReference>
<dbReference type="EMBL" id="JABTDW010000001">
    <property type="protein sequence ID" value="NSB12435.1"/>
    <property type="molecule type" value="Genomic_DNA"/>
</dbReference>
<dbReference type="CDD" id="cd04196">
    <property type="entry name" value="GT_2_like_d"/>
    <property type="match status" value="1"/>
</dbReference>
<dbReference type="PANTHER" id="PTHR22916">
    <property type="entry name" value="GLYCOSYLTRANSFERASE"/>
    <property type="match status" value="1"/>
</dbReference>
<organism evidence="2 3">
    <name type="scientific">Clostridium beijerinckii</name>
    <name type="common">Clostridium MP</name>
    <dbReference type="NCBI Taxonomy" id="1520"/>
    <lineage>
        <taxon>Bacteria</taxon>
        <taxon>Bacillati</taxon>
        <taxon>Bacillota</taxon>
        <taxon>Clostridia</taxon>
        <taxon>Eubacteriales</taxon>
        <taxon>Clostridiaceae</taxon>
        <taxon>Clostridium</taxon>
    </lineage>
</organism>
<dbReference type="Pfam" id="PF00535">
    <property type="entry name" value="Glycos_transf_2"/>
    <property type="match status" value="1"/>
</dbReference>
<dbReference type="InterPro" id="IPR001173">
    <property type="entry name" value="Glyco_trans_2-like"/>
</dbReference>
<dbReference type="GO" id="GO:0016758">
    <property type="term" value="F:hexosyltransferase activity"/>
    <property type="evidence" value="ECO:0007669"/>
    <property type="project" value="UniProtKB-ARBA"/>
</dbReference>